<evidence type="ECO:0000313" key="9">
    <source>
        <dbReference type="EnsemblMetazoa" id="Aqu2.1.36981_001"/>
    </source>
</evidence>
<dbReference type="InterPro" id="IPR027417">
    <property type="entry name" value="P-loop_NTPase"/>
</dbReference>
<dbReference type="InterPro" id="IPR001650">
    <property type="entry name" value="Helicase_C-like"/>
</dbReference>
<dbReference type="InParanoid" id="A0A1X7VAD3"/>
<dbReference type="GO" id="GO:0043138">
    <property type="term" value="F:3'-5' DNA helicase activity"/>
    <property type="evidence" value="ECO:0007669"/>
    <property type="project" value="UniProtKB-EC"/>
</dbReference>
<keyword evidence="2" id="KW-0238">DNA-binding</keyword>
<comment type="similarity">
    <text evidence="1">Belongs to the helicase family. RecQ subfamily.</text>
</comment>
<keyword evidence="3" id="KW-0413">Isomerase</keyword>
<comment type="catalytic activity">
    <reaction evidence="5">
        <text>Couples ATP hydrolysis with the unwinding of duplex DNA by translocating in the 3'-5' direction.</text>
        <dbReference type="EC" id="5.6.2.4"/>
    </reaction>
</comment>
<keyword evidence="4" id="KW-0539">Nucleus</keyword>
<dbReference type="PANTHER" id="PTHR13710">
    <property type="entry name" value="DNA HELICASE RECQ FAMILY MEMBER"/>
    <property type="match status" value="1"/>
</dbReference>
<dbReference type="GO" id="GO:0003677">
    <property type="term" value="F:DNA binding"/>
    <property type="evidence" value="ECO:0007669"/>
    <property type="project" value="UniProtKB-KW"/>
</dbReference>
<dbReference type="SUPFAM" id="SSF52540">
    <property type="entry name" value="P-loop containing nucleoside triphosphate hydrolases"/>
    <property type="match status" value="1"/>
</dbReference>
<dbReference type="STRING" id="400682.A0A1X7VAD3"/>
<dbReference type="EC" id="5.6.2.4" evidence="6"/>
<dbReference type="GO" id="GO:0005634">
    <property type="term" value="C:nucleus"/>
    <property type="evidence" value="ECO:0007669"/>
    <property type="project" value="TreeGrafter"/>
</dbReference>
<dbReference type="GO" id="GO:0005694">
    <property type="term" value="C:chromosome"/>
    <property type="evidence" value="ECO:0007669"/>
    <property type="project" value="TreeGrafter"/>
</dbReference>
<dbReference type="EnsemblMetazoa" id="Aqu2.1.36981_001">
    <property type="protein sequence ID" value="Aqu2.1.36981_001"/>
    <property type="gene ID" value="Aqu2.1.36981"/>
</dbReference>
<proteinExistence type="inferred from homology"/>
<dbReference type="AlphaFoldDB" id="A0A1X7VAD3"/>
<dbReference type="PANTHER" id="PTHR13710:SF153">
    <property type="entry name" value="RECQ-LIKE DNA HELICASE BLM"/>
    <property type="match status" value="1"/>
</dbReference>
<dbReference type="Gene3D" id="3.40.50.300">
    <property type="entry name" value="P-loop containing nucleotide triphosphate hydrolases"/>
    <property type="match status" value="1"/>
</dbReference>
<name>A0A1X7VAD3_AMPQE</name>
<evidence type="ECO:0000256" key="2">
    <source>
        <dbReference type="ARBA" id="ARBA00023125"/>
    </source>
</evidence>
<evidence type="ECO:0000256" key="6">
    <source>
        <dbReference type="ARBA" id="ARBA00034808"/>
    </source>
</evidence>
<evidence type="ECO:0000256" key="5">
    <source>
        <dbReference type="ARBA" id="ARBA00034617"/>
    </source>
</evidence>
<evidence type="ECO:0000256" key="4">
    <source>
        <dbReference type="ARBA" id="ARBA00023242"/>
    </source>
</evidence>
<evidence type="ECO:0000256" key="3">
    <source>
        <dbReference type="ARBA" id="ARBA00023235"/>
    </source>
</evidence>
<dbReference type="GO" id="GO:0000724">
    <property type="term" value="P:double-strand break repair via homologous recombination"/>
    <property type="evidence" value="ECO:0007669"/>
    <property type="project" value="TreeGrafter"/>
</dbReference>
<evidence type="ECO:0000256" key="7">
    <source>
        <dbReference type="ARBA" id="ARBA00044542"/>
    </source>
</evidence>
<organism evidence="9">
    <name type="scientific">Amphimedon queenslandica</name>
    <name type="common">Sponge</name>
    <dbReference type="NCBI Taxonomy" id="400682"/>
    <lineage>
        <taxon>Eukaryota</taxon>
        <taxon>Metazoa</taxon>
        <taxon>Porifera</taxon>
        <taxon>Demospongiae</taxon>
        <taxon>Heteroscleromorpha</taxon>
        <taxon>Haplosclerida</taxon>
        <taxon>Niphatidae</taxon>
        <taxon>Amphimedon</taxon>
    </lineage>
</organism>
<dbReference type="eggNOG" id="KOG0351">
    <property type="taxonomic scope" value="Eukaryota"/>
</dbReference>
<accession>A0A1X7VAD3</accession>
<dbReference type="GO" id="GO:0005737">
    <property type="term" value="C:cytoplasm"/>
    <property type="evidence" value="ECO:0007669"/>
    <property type="project" value="TreeGrafter"/>
</dbReference>
<evidence type="ECO:0000256" key="1">
    <source>
        <dbReference type="ARBA" id="ARBA00005446"/>
    </source>
</evidence>
<dbReference type="GO" id="GO:0009378">
    <property type="term" value="F:four-way junction helicase activity"/>
    <property type="evidence" value="ECO:0007669"/>
    <property type="project" value="TreeGrafter"/>
</dbReference>
<evidence type="ECO:0000259" key="8">
    <source>
        <dbReference type="PROSITE" id="PS51194"/>
    </source>
</evidence>
<sequence length="83" mass="9447">MFCSTEGHLRVIIATTAFCMRIDCPDIRMIYHWGPPATLEEYAQETGWAGRDTLPSKAFLFSKALGKFVIDDMKYIKNSSICH</sequence>
<protein>
    <recommendedName>
        <fullName evidence="6">DNA 3'-5' helicase</fullName>
        <ecNumber evidence="6">5.6.2.4</ecNumber>
    </recommendedName>
    <alternativeName>
        <fullName evidence="7">DNA 3'-5' helicase BLM</fullName>
    </alternativeName>
</protein>
<feature type="domain" description="Helicase C-terminal" evidence="8">
    <location>
        <begin position="1"/>
        <end position="83"/>
    </location>
</feature>
<reference evidence="9" key="1">
    <citation type="submission" date="2017-05" db="UniProtKB">
        <authorList>
            <consortium name="EnsemblMetazoa"/>
        </authorList>
    </citation>
    <scope>IDENTIFICATION</scope>
</reference>
<dbReference type="PROSITE" id="PS51194">
    <property type="entry name" value="HELICASE_CTER"/>
    <property type="match status" value="1"/>
</dbReference>